<sequence>MPQIHCLLDASIKSSRATSRKPEALHERSAEPCWNILKFPPPERVVDPAILMVYEEYPALANVQASNDDFRIVQRAGSSHWAVRVSRHAF</sequence>
<comment type="caution">
    <text evidence="1">The sequence shown here is derived from an EMBL/GenBank/DDBJ whole genome shotgun (WGS) entry which is preliminary data.</text>
</comment>
<proteinExistence type="predicted"/>
<dbReference type="Proteomes" id="UP000324222">
    <property type="component" value="Unassembled WGS sequence"/>
</dbReference>
<evidence type="ECO:0000313" key="2">
    <source>
        <dbReference type="Proteomes" id="UP000324222"/>
    </source>
</evidence>
<name>A0A5B7CQL2_PORTR</name>
<dbReference type="AlphaFoldDB" id="A0A5B7CQL2"/>
<reference evidence="1 2" key="1">
    <citation type="submission" date="2019-05" db="EMBL/GenBank/DDBJ databases">
        <title>Another draft genome of Portunus trituberculatus and its Hox gene families provides insights of decapod evolution.</title>
        <authorList>
            <person name="Jeong J.-H."/>
            <person name="Song I."/>
            <person name="Kim S."/>
            <person name="Choi T."/>
            <person name="Kim D."/>
            <person name="Ryu S."/>
            <person name="Kim W."/>
        </authorList>
    </citation>
    <scope>NUCLEOTIDE SEQUENCE [LARGE SCALE GENOMIC DNA]</scope>
    <source>
        <tissue evidence="1">Muscle</tissue>
    </source>
</reference>
<keyword evidence="2" id="KW-1185">Reference proteome</keyword>
<organism evidence="1 2">
    <name type="scientific">Portunus trituberculatus</name>
    <name type="common">Swimming crab</name>
    <name type="synonym">Neptunus trituberculatus</name>
    <dbReference type="NCBI Taxonomy" id="210409"/>
    <lineage>
        <taxon>Eukaryota</taxon>
        <taxon>Metazoa</taxon>
        <taxon>Ecdysozoa</taxon>
        <taxon>Arthropoda</taxon>
        <taxon>Crustacea</taxon>
        <taxon>Multicrustacea</taxon>
        <taxon>Malacostraca</taxon>
        <taxon>Eumalacostraca</taxon>
        <taxon>Eucarida</taxon>
        <taxon>Decapoda</taxon>
        <taxon>Pleocyemata</taxon>
        <taxon>Brachyura</taxon>
        <taxon>Eubrachyura</taxon>
        <taxon>Portunoidea</taxon>
        <taxon>Portunidae</taxon>
        <taxon>Portuninae</taxon>
        <taxon>Portunus</taxon>
    </lineage>
</organism>
<evidence type="ECO:0000313" key="1">
    <source>
        <dbReference type="EMBL" id="MPC09773.1"/>
    </source>
</evidence>
<accession>A0A5B7CQL2</accession>
<gene>
    <name evidence="1" type="ORF">E2C01_002391</name>
</gene>
<protein>
    <submittedName>
        <fullName evidence="1">Uncharacterized protein</fullName>
    </submittedName>
</protein>
<dbReference type="EMBL" id="VSRR010000084">
    <property type="protein sequence ID" value="MPC09773.1"/>
    <property type="molecule type" value="Genomic_DNA"/>
</dbReference>